<dbReference type="RefSeq" id="WP_341725127.1">
    <property type="nucleotide sequence ID" value="NZ_JBBWWT010000002.1"/>
</dbReference>
<evidence type="ECO:0000313" key="1">
    <source>
        <dbReference type="EMBL" id="MEL1263948.1"/>
    </source>
</evidence>
<dbReference type="EMBL" id="JBBWWT010000002">
    <property type="protein sequence ID" value="MEL1263948.1"/>
    <property type="molecule type" value="Genomic_DNA"/>
</dbReference>
<dbReference type="Pfam" id="PF20329">
    <property type="entry name" value="DUF6624"/>
    <property type="match status" value="1"/>
</dbReference>
<name>A0ABU9IYB8_9GAMM</name>
<proteinExistence type="predicted"/>
<reference evidence="1 2" key="1">
    <citation type="submission" date="2024-04" db="EMBL/GenBank/DDBJ databases">
        <title>Draft genome sequence of Pseudoxanthomonas putridarboris WD12.</title>
        <authorList>
            <person name="Oh J."/>
        </authorList>
    </citation>
    <scope>NUCLEOTIDE SEQUENCE [LARGE SCALE GENOMIC DNA]</scope>
    <source>
        <strain evidence="1 2">WD12</strain>
    </source>
</reference>
<sequence>MLSTVRTQLLAMRARDEQVRTELAADGSLFEGYHPRMEEVHRVSAQELRSVIQEHGWPDEELVGPEGAEAAWLVAQHSIGEPDFMRHCRTLLDEASFLGRVPRWQFAYIDDRIRVFEGKPQRFGTQVDLRPEGPEVHELEDSAQVDAWRKDAGLPPIAVVIARAQADPCPSPEEHATKQAAGLLWRRQVGWIE</sequence>
<organism evidence="1 2">
    <name type="scientific">Pseudoxanthomonas putridarboris</name>
    <dbReference type="NCBI Taxonomy" id="752605"/>
    <lineage>
        <taxon>Bacteria</taxon>
        <taxon>Pseudomonadati</taxon>
        <taxon>Pseudomonadota</taxon>
        <taxon>Gammaproteobacteria</taxon>
        <taxon>Lysobacterales</taxon>
        <taxon>Lysobacteraceae</taxon>
        <taxon>Pseudoxanthomonas</taxon>
    </lineage>
</organism>
<accession>A0ABU9IYB8</accession>
<comment type="caution">
    <text evidence="1">The sequence shown here is derived from an EMBL/GenBank/DDBJ whole genome shotgun (WGS) entry which is preliminary data.</text>
</comment>
<evidence type="ECO:0000313" key="2">
    <source>
        <dbReference type="Proteomes" id="UP001459204"/>
    </source>
</evidence>
<keyword evidence="2" id="KW-1185">Reference proteome</keyword>
<dbReference type="Proteomes" id="UP001459204">
    <property type="component" value="Unassembled WGS sequence"/>
</dbReference>
<gene>
    <name evidence="1" type="ORF">AAD027_06105</name>
</gene>
<dbReference type="InterPro" id="IPR046732">
    <property type="entry name" value="DUF6624"/>
</dbReference>
<protein>
    <submittedName>
        <fullName evidence="1">DUF6624 domain-containing protein</fullName>
    </submittedName>
</protein>